<evidence type="ECO:0000313" key="2">
    <source>
        <dbReference type="EMBL" id="QDU85255.1"/>
    </source>
</evidence>
<gene>
    <name evidence="2" type="ORF">Pla163_23830</name>
</gene>
<keyword evidence="1" id="KW-0472">Membrane</keyword>
<keyword evidence="1" id="KW-0812">Transmembrane</keyword>
<feature type="transmembrane region" description="Helical" evidence="1">
    <location>
        <begin position="112"/>
        <end position="137"/>
    </location>
</feature>
<sequence>MYDSTRHRAIKALERTAQLVEGSSNETPRPLARTADELRRLADQAHAGAVDRRLVTDLFAPRGAVQEIASDNGWHDDYLELGRAIDNWLRDSETELGTTDGDQLKLLSILHYVVGGLTGLAALFPVFHLVLGIMMLTGELDGTDDAPAAVAWFFIVFPLVMILFGLTLAGFTIYAGKLLGRRRRHALCFGVACAQLVFFPFGTALGVFTLIVLMRPAVRAAFDAGDR</sequence>
<dbReference type="EMBL" id="CP036290">
    <property type="protein sequence ID" value="QDU85255.1"/>
    <property type="molecule type" value="Genomic_DNA"/>
</dbReference>
<evidence type="ECO:0000313" key="3">
    <source>
        <dbReference type="Proteomes" id="UP000319342"/>
    </source>
</evidence>
<protein>
    <submittedName>
        <fullName evidence="2">Uncharacterized protein</fullName>
    </submittedName>
</protein>
<feature type="transmembrane region" description="Helical" evidence="1">
    <location>
        <begin position="186"/>
        <end position="213"/>
    </location>
</feature>
<keyword evidence="3" id="KW-1185">Reference proteome</keyword>
<proteinExistence type="predicted"/>
<dbReference type="AlphaFoldDB" id="A0A518D1E6"/>
<accession>A0A518D1E6</accession>
<organism evidence="2 3">
    <name type="scientific">Rohdeia mirabilis</name>
    <dbReference type="NCBI Taxonomy" id="2528008"/>
    <lineage>
        <taxon>Bacteria</taxon>
        <taxon>Pseudomonadati</taxon>
        <taxon>Planctomycetota</taxon>
        <taxon>Planctomycetia</taxon>
        <taxon>Planctomycetia incertae sedis</taxon>
        <taxon>Rohdeia</taxon>
    </lineage>
</organism>
<dbReference type="Proteomes" id="UP000319342">
    <property type="component" value="Chromosome"/>
</dbReference>
<name>A0A518D1E6_9BACT</name>
<feature type="transmembrane region" description="Helical" evidence="1">
    <location>
        <begin position="149"/>
        <end position="174"/>
    </location>
</feature>
<keyword evidence="1" id="KW-1133">Transmembrane helix</keyword>
<reference evidence="2 3" key="1">
    <citation type="submission" date="2019-02" db="EMBL/GenBank/DDBJ databases">
        <title>Deep-cultivation of Planctomycetes and their phenomic and genomic characterization uncovers novel biology.</title>
        <authorList>
            <person name="Wiegand S."/>
            <person name="Jogler M."/>
            <person name="Boedeker C."/>
            <person name="Pinto D."/>
            <person name="Vollmers J."/>
            <person name="Rivas-Marin E."/>
            <person name="Kohn T."/>
            <person name="Peeters S.H."/>
            <person name="Heuer A."/>
            <person name="Rast P."/>
            <person name="Oberbeckmann S."/>
            <person name="Bunk B."/>
            <person name="Jeske O."/>
            <person name="Meyerdierks A."/>
            <person name="Storesund J.E."/>
            <person name="Kallscheuer N."/>
            <person name="Luecker S."/>
            <person name="Lage O.M."/>
            <person name="Pohl T."/>
            <person name="Merkel B.J."/>
            <person name="Hornburger P."/>
            <person name="Mueller R.-W."/>
            <person name="Bruemmer F."/>
            <person name="Labrenz M."/>
            <person name="Spormann A.M."/>
            <person name="Op den Camp H."/>
            <person name="Overmann J."/>
            <person name="Amann R."/>
            <person name="Jetten M.S.M."/>
            <person name="Mascher T."/>
            <person name="Medema M.H."/>
            <person name="Devos D.P."/>
            <person name="Kaster A.-K."/>
            <person name="Ovreas L."/>
            <person name="Rohde M."/>
            <person name="Galperin M.Y."/>
            <person name="Jogler C."/>
        </authorList>
    </citation>
    <scope>NUCLEOTIDE SEQUENCE [LARGE SCALE GENOMIC DNA]</scope>
    <source>
        <strain evidence="2 3">Pla163</strain>
    </source>
</reference>
<evidence type="ECO:0000256" key="1">
    <source>
        <dbReference type="SAM" id="Phobius"/>
    </source>
</evidence>